<feature type="coiled-coil region" evidence="6">
    <location>
        <begin position="90"/>
        <end position="124"/>
    </location>
</feature>
<reference evidence="9" key="1">
    <citation type="thesis" date="2020" institute="ProQuest LLC" country="789 East Eisenhower Parkway, Ann Arbor, MI, USA">
        <title>Comparative Genomics and Chromosome Evolution.</title>
        <authorList>
            <person name="Mudd A.B."/>
        </authorList>
    </citation>
    <scope>NUCLEOTIDE SEQUENCE</scope>
    <source>
        <strain evidence="9">1538</strain>
        <tissue evidence="9">Blood</tissue>
    </source>
</reference>
<dbReference type="InterPro" id="IPR031139">
    <property type="entry name" value="RPGRIP1_fam"/>
</dbReference>
<feature type="coiled-coil region" evidence="6">
    <location>
        <begin position="262"/>
        <end position="396"/>
    </location>
</feature>
<evidence type="ECO:0000313" key="9">
    <source>
        <dbReference type="EMBL" id="DBA22685.1"/>
    </source>
</evidence>
<evidence type="ECO:0000313" key="10">
    <source>
        <dbReference type="Proteomes" id="UP001181693"/>
    </source>
</evidence>
<evidence type="ECO:0000256" key="4">
    <source>
        <dbReference type="ARBA" id="ARBA00023069"/>
    </source>
</evidence>
<feature type="compositionally biased region" description="Basic and acidic residues" evidence="7">
    <location>
        <begin position="926"/>
        <end position="937"/>
    </location>
</feature>
<dbReference type="GO" id="GO:0032391">
    <property type="term" value="C:photoreceptor connecting cilium"/>
    <property type="evidence" value="ECO:0007669"/>
    <property type="project" value="TreeGrafter"/>
</dbReference>
<protein>
    <recommendedName>
        <fullName evidence="8">C2 domain-containing protein</fullName>
    </recommendedName>
</protein>
<proteinExistence type="inferred from homology"/>
<feature type="region of interest" description="Disordered" evidence="7">
    <location>
        <begin position="926"/>
        <end position="965"/>
    </location>
</feature>
<accession>A0AAV3ACF3</accession>
<evidence type="ECO:0000259" key="8">
    <source>
        <dbReference type="PROSITE" id="PS50004"/>
    </source>
</evidence>
<dbReference type="Gene3D" id="2.60.40.150">
    <property type="entry name" value="C2 domain"/>
    <property type="match status" value="3"/>
</dbReference>
<dbReference type="EMBL" id="DYDO01000006">
    <property type="protein sequence ID" value="DBA22685.1"/>
    <property type="molecule type" value="Genomic_DNA"/>
</dbReference>
<dbReference type="PANTHER" id="PTHR14240:SF3">
    <property type="entry name" value="X-LINKED RETINITIS PIGMENTOSA GTPASE REGULATOR-INTERACTING PROTEIN 1"/>
    <property type="match status" value="1"/>
</dbReference>
<dbReference type="Pfam" id="PF11618">
    <property type="entry name" value="C2-C2_1"/>
    <property type="match status" value="1"/>
</dbReference>
<dbReference type="GO" id="GO:0005856">
    <property type="term" value="C:cytoskeleton"/>
    <property type="evidence" value="ECO:0007669"/>
    <property type="project" value="UniProtKB-ARBA"/>
</dbReference>
<dbReference type="SUPFAM" id="SSF49562">
    <property type="entry name" value="C2 domain (Calcium/lipid-binding domain, CaLB)"/>
    <property type="match status" value="2"/>
</dbReference>
<name>A0AAV3ACF3_PYXAD</name>
<dbReference type="SMART" id="SM00239">
    <property type="entry name" value="C2"/>
    <property type="match status" value="1"/>
</dbReference>
<dbReference type="PROSITE" id="PS50004">
    <property type="entry name" value="C2"/>
    <property type="match status" value="1"/>
</dbReference>
<evidence type="ECO:0000256" key="5">
    <source>
        <dbReference type="ARBA" id="ARBA00023273"/>
    </source>
</evidence>
<dbReference type="Pfam" id="PF18111">
    <property type="entry name" value="RPGR1_C"/>
    <property type="match status" value="1"/>
</dbReference>
<keyword evidence="10" id="KW-1185">Reference proteome</keyword>
<dbReference type="InterPro" id="IPR041091">
    <property type="entry name" value="RPGRIP1_C"/>
</dbReference>
<evidence type="ECO:0000256" key="2">
    <source>
        <dbReference type="ARBA" id="ARBA00006042"/>
    </source>
</evidence>
<keyword evidence="3 6" id="KW-0175">Coiled coil</keyword>
<evidence type="ECO:0000256" key="3">
    <source>
        <dbReference type="ARBA" id="ARBA00023054"/>
    </source>
</evidence>
<dbReference type="GO" id="GO:1905515">
    <property type="term" value="P:non-motile cilium assembly"/>
    <property type="evidence" value="ECO:0007669"/>
    <property type="project" value="TreeGrafter"/>
</dbReference>
<dbReference type="Pfam" id="PF00168">
    <property type="entry name" value="C2"/>
    <property type="match status" value="1"/>
</dbReference>
<dbReference type="InterPro" id="IPR021656">
    <property type="entry name" value="C2-C2_1"/>
</dbReference>
<dbReference type="InterPro" id="IPR035892">
    <property type="entry name" value="C2_domain_sf"/>
</dbReference>
<dbReference type="InterPro" id="IPR000008">
    <property type="entry name" value="C2_dom"/>
</dbReference>
<evidence type="ECO:0000256" key="6">
    <source>
        <dbReference type="SAM" id="Coils"/>
    </source>
</evidence>
<comment type="caution">
    <text evidence="9">The sequence shown here is derived from an EMBL/GenBank/DDBJ whole genome shotgun (WGS) entry which is preliminary data.</text>
</comment>
<feature type="domain" description="C2" evidence="8">
    <location>
        <begin position="751"/>
        <end position="876"/>
    </location>
</feature>
<dbReference type="CDD" id="cd00030">
    <property type="entry name" value="C2"/>
    <property type="match status" value="1"/>
</dbReference>
<keyword evidence="4" id="KW-0969">Cilium</keyword>
<dbReference type="PANTHER" id="PTHR14240">
    <property type="entry name" value="RETINITIS PIGMENTOSA GTPASE REGULATOR-INTERACTING PROTEIN"/>
    <property type="match status" value="1"/>
</dbReference>
<dbReference type="AlphaFoldDB" id="A0AAV3ACF3"/>
<comment type="subcellular location">
    <subcellularLocation>
        <location evidence="1">Cell projection</location>
        <location evidence="1">Cilium</location>
    </subcellularLocation>
</comment>
<dbReference type="GO" id="GO:0046548">
    <property type="term" value="P:retinal rod cell development"/>
    <property type="evidence" value="ECO:0007669"/>
    <property type="project" value="TreeGrafter"/>
</dbReference>
<dbReference type="Proteomes" id="UP001181693">
    <property type="component" value="Unassembled WGS sequence"/>
</dbReference>
<evidence type="ECO:0000256" key="7">
    <source>
        <dbReference type="SAM" id="MobiDB-lite"/>
    </source>
</evidence>
<comment type="similarity">
    <text evidence="2">Belongs to the RPGRIP1 family.</text>
</comment>
<keyword evidence="5" id="KW-0966">Cell projection</keyword>
<feature type="coiled-coil region" evidence="6">
    <location>
        <begin position="468"/>
        <end position="495"/>
    </location>
</feature>
<sequence>MDETASDLPVKDTDCRPSVLRAIQEKDLKTSRRVALIPREELEDNFLRLHEENLLLKEYARKQEDKIKRYKLLLLLIIINKKKARKDGRDLEAEESMENLQDRVRDLERRNEALRQRLTTYKQRLQLQDGCRHCPYGAISARINSGIRKTTTLPEKYKKGLRVQGPDTIPPQVTADYWGESLSDEARTEVDRLFQIISRQNCNMDEKAAVILKHMTAAKPKDQETEIMLSLQQVRQAEDHRFSLSQKQKSLTLSHKAVLMQLEDLSTQLKEERSKVLALEVDQQNITNLQKSLAEYEERVTELEREKDLLKEHYEHLLKSSLDLKRPNSWKVAETDLKAQISKLEEQVQRYEFDITHSKEQLQHAKEQNEQLKEDISRLQCQLLEKMQEIHDLNDKISDLSSTVSARKTCMEQDLTLHKPQTHIPEDYWILKKLFSEKEDLWNTCREEKTQTEAENRSQIQEGKTTRCRDVRMELEEEERRIPDQETQRKLLEMDAAHAETILELEKTREMLILQHQINNDYQEELKSVKLRAECESREREEHEHHYEDRLLKCSTRIQMLEAQLNDIAYGTIPYRLNVEESSSPDIGISPPPTLQRGETLFEIHIGGICFSPHGMRVLDDPQPVTFCIYSLYDFETHATPVVTGIRPLYNFTSCYAVTPDPEFLRYLRVGIMTVELYQVIGGEHHELARGRLRLDTALQSTDRCHGTVTMTDASGENMGELDYWLRLHGPMSHAQCLQKQKSKARVYLSTRRHTRIGKAGQLNNGNQNALIIHIWGCRRLNTSTLGHQPSPYIVYRFYHHPDHSSSIIPCSNNPQFGDEAIYPVHLTNDLEGYLQNECLYIYVFDDEEPQPGVYLGKAEVPLQNLAQGTSIQGDFALINPCGKCAGSVQLSLEWKFPYHAPGKNLWESVTRGQIVQRKLHELPNLEQKLPKGDLSRSRPTKSRKAEDDLHNGVGSRKRGKKDVHITDVHQREIIQDPHSFVVEQEESQGQAEEVINEDMNESDHETVSVHSERFLKENDVSSGKDDDDDDMIIVAKPSVPYKLPSSKIRIEIASLTLDPCSDVVADESVERVFVEFNFAGVPAKETETPLSLCKPIKGEEIYYHFSKVIHLDGKENEDRRHFLYMLLEGSDAKGKRLKLKFTVVSDPMNEEDDECRDVGYAYLDLQHLLRRSVEPAEETLQIMDISDPRQIIGSLHVIIEAREATRAVLKEKRTNRLSSP</sequence>
<evidence type="ECO:0000256" key="1">
    <source>
        <dbReference type="ARBA" id="ARBA00004138"/>
    </source>
</evidence>
<gene>
    <name evidence="9" type="ORF">GDO54_013697</name>
</gene>
<organism evidence="9 10">
    <name type="scientific">Pyxicephalus adspersus</name>
    <name type="common">African bullfrog</name>
    <dbReference type="NCBI Taxonomy" id="30357"/>
    <lineage>
        <taxon>Eukaryota</taxon>
        <taxon>Metazoa</taxon>
        <taxon>Chordata</taxon>
        <taxon>Craniata</taxon>
        <taxon>Vertebrata</taxon>
        <taxon>Euteleostomi</taxon>
        <taxon>Amphibia</taxon>
        <taxon>Batrachia</taxon>
        <taxon>Anura</taxon>
        <taxon>Neobatrachia</taxon>
        <taxon>Ranoidea</taxon>
        <taxon>Pyxicephalidae</taxon>
        <taxon>Pyxicephalinae</taxon>
        <taxon>Pyxicephalus</taxon>
    </lineage>
</organism>